<reference evidence="1 2" key="1">
    <citation type="submission" date="2019-07" db="EMBL/GenBank/DDBJ databases">
        <authorList>
            <person name="Jastrzebski P J."/>
            <person name="Paukszto L."/>
            <person name="Jastrzebski P J."/>
        </authorList>
    </citation>
    <scope>NUCLEOTIDE SEQUENCE [LARGE SCALE GENOMIC DNA]</scope>
    <source>
        <strain evidence="1 2">WMS-il1</strain>
    </source>
</reference>
<proteinExistence type="predicted"/>
<evidence type="ECO:0000313" key="1">
    <source>
        <dbReference type="EMBL" id="VUZ47608.1"/>
    </source>
</evidence>
<protein>
    <submittedName>
        <fullName evidence="1">Uncharacterized protein</fullName>
    </submittedName>
</protein>
<accession>A0A564YLL8</accession>
<gene>
    <name evidence="1" type="ORF">WMSIL1_LOCUS7155</name>
</gene>
<organism evidence="1 2">
    <name type="scientific">Hymenolepis diminuta</name>
    <name type="common">Rat tapeworm</name>
    <dbReference type="NCBI Taxonomy" id="6216"/>
    <lineage>
        <taxon>Eukaryota</taxon>
        <taxon>Metazoa</taxon>
        <taxon>Spiralia</taxon>
        <taxon>Lophotrochozoa</taxon>
        <taxon>Platyhelminthes</taxon>
        <taxon>Cestoda</taxon>
        <taxon>Eucestoda</taxon>
        <taxon>Cyclophyllidea</taxon>
        <taxon>Hymenolepididae</taxon>
        <taxon>Hymenolepis</taxon>
    </lineage>
</organism>
<evidence type="ECO:0000313" key="2">
    <source>
        <dbReference type="Proteomes" id="UP000321570"/>
    </source>
</evidence>
<sequence>MKAPRQLSENTPTMLHSVDKNEELVILSRNNGKCKVRYRKENFELYVNEEYYYHYYFIVLKSECFHLSKLVPRHFG</sequence>
<dbReference type="AlphaFoldDB" id="A0A564YLL8"/>
<dbReference type="Proteomes" id="UP000321570">
    <property type="component" value="Unassembled WGS sequence"/>
</dbReference>
<dbReference type="EMBL" id="CABIJS010000253">
    <property type="protein sequence ID" value="VUZ47608.1"/>
    <property type="molecule type" value="Genomic_DNA"/>
</dbReference>
<name>A0A564YLL8_HYMDI</name>
<keyword evidence="2" id="KW-1185">Reference proteome</keyword>